<dbReference type="AlphaFoldDB" id="A0A8S1KI21"/>
<protein>
    <submittedName>
        <fullName evidence="1">Uncharacterized protein</fullName>
    </submittedName>
</protein>
<dbReference type="EMBL" id="CAJJDM010000016">
    <property type="protein sequence ID" value="CAD8052766.1"/>
    <property type="molecule type" value="Genomic_DNA"/>
</dbReference>
<evidence type="ECO:0000313" key="2">
    <source>
        <dbReference type="Proteomes" id="UP000688137"/>
    </source>
</evidence>
<organism evidence="1 2">
    <name type="scientific">Paramecium primaurelia</name>
    <dbReference type="NCBI Taxonomy" id="5886"/>
    <lineage>
        <taxon>Eukaryota</taxon>
        <taxon>Sar</taxon>
        <taxon>Alveolata</taxon>
        <taxon>Ciliophora</taxon>
        <taxon>Intramacronucleata</taxon>
        <taxon>Oligohymenophorea</taxon>
        <taxon>Peniculida</taxon>
        <taxon>Parameciidae</taxon>
        <taxon>Paramecium</taxon>
    </lineage>
</organism>
<name>A0A8S1KI21_PARPR</name>
<evidence type="ECO:0000313" key="1">
    <source>
        <dbReference type="EMBL" id="CAD8052766.1"/>
    </source>
</evidence>
<sequence>MDGQKNLLILLTVFLRQQVIIQELIVLRNSNLNIGQLRDIGWTALLNLMATSPQYINSNQDNFDTKFTNLRQFNNLINGIIIRRQTILDPFNGYAFDQTIISQPFQDISSSELSIPKLNSNQNLQNQPILVKQITNQFLLDPKIESKINVLQLKAFKNYQPFFQQIIIKLNHSIRYFHLQIIPKRNLIQKINSFQNLIFSIFIYILNFFSTNSQTQSFNNILTNLYSLKLINIELLLEINCKYQYNQKVLFLGSLKQMNR</sequence>
<reference evidence="1" key="1">
    <citation type="submission" date="2021-01" db="EMBL/GenBank/DDBJ databases">
        <authorList>
            <consortium name="Genoscope - CEA"/>
            <person name="William W."/>
        </authorList>
    </citation>
    <scope>NUCLEOTIDE SEQUENCE</scope>
</reference>
<proteinExistence type="predicted"/>
<accession>A0A8S1KI21</accession>
<keyword evidence="2" id="KW-1185">Reference proteome</keyword>
<gene>
    <name evidence="1" type="ORF">PPRIM_AZ9-3.1.T0190376</name>
</gene>
<dbReference type="Proteomes" id="UP000688137">
    <property type="component" value="Unassembled WGS sequence"/>
</dbReference>
<comment type="caution">
    <text evidence="1">The sequence shown here is derived from an EMBL/GenBank/DDBJ whole genome shotgun (WGS) entry which is preliminary data.</text>
</comment>